<accession>A0A914YN05</accession>
<evidence type="ECO:0000313" key="2">
    <source>
        <dbReference type="Proteomes" id="UP000887577"/>
    </source>
</evidence>
<dbReference type="Proteomes" id="UP000887577">
    <property type="component" value="Unplaced"/>
</dbReference>
<name>A0A914YN05_9BILA</name>
<feature type="compositionally biased region" description="Low complexity" evidence="1">
    <location>
        <begin position="102"/>
        <end position="111"/>
    </location>
</feature>
<evidence type="ECO:0000313" key="3">
    <source>
        <dbReference type="WBParaSite" id="PSU_v2.g20978.t1"/>
    </source>
</evidence>
<dbReference type="WBParaSite" id="PSU_v2.g20978.t1">
    <property type="protein sequence ID" value="PSU_v2.g20978.t1"/>
    <property type="gene ID" value="PSU_v2.g20978"/>
</dbReference>
<dbReference type="AlphaFoldDB" id="A0A914YN05"/>
<sequence>MRTERSQRRDLSGNVKMEAAQGVSSGKKVIDVKDISFAFGERTMVRDFTTTILRLHVHPRARACADHPPVRWRAQPPAAGQAVRAAVQPAGDGRTDQRPRRGNPGAAGRAAGRVHRHAAAGQPRP</sequence>
<proteinExistence type="predicted"/>
<keyword evidence="2" id="KW-1185">Reference proteome</keyword>
<reference evidence="3" key="1">
    <citation type="submission" date="2022-11" db="UniProtKB">
        <authorList>
            <consortium name="WormBaseParasite"/>
        </authorList>
    </citation>
    <scope>IDENTIFICATION</scope>
</reference>
<protein>
    <submittedName>
        <fullName evidence="3">Uncharacterized protein</fullName>
    </submittedName>
</protein>
<evidence type="ECO:0000256" key="1">
    <source>
        <dbReference type="SAM" id="MobiDB-lite"/>
    </source>
</evidence>
<organism evidence="2 3">
    <name type="scientific">Panagrolaimus superbus</name>
    <dbReference type="NCBI Taxonomy" id="310955"/>
    <lineage>
        <taxon>Eukaryota</taxon>
        <taxon>Metazoa</taxon>
        <taxon>Ecdysozoa</taxon>
        <taxon>Nematoda</taxon>
        <taxon>Chromadorea</taxon>
        <taxon>Rhabditida</taxon>
        <taxon>Tylenchina</taxon>
        <taxon>Panagrolaimomorpha</taxon>
        <taxon>Panagrolaimoidea</taxon>
        <taxon>Panagrolaimidae</taxon>
        <taxon>Panagrolaimus</taxon>
    </lineage>
</organism>
<feature type="region of interest" description="Disordered" evidence="1">
    <location>
        <begin position="74"/>
        <end position="125"/>
    </location>
</feature>